<feature type="domain" description="DUF8040" evidence="1">
    <location>
        <begin position="1"/>
        <end position="69"/>
    </location>
</feature>
<dbReference type="PANTHER" id="PTHR22930">
    <property type="match status" value="1"/>
</dbReference>
<evidence type="ECO:0000313" key="3">
    <source>
        <dbReference type="Proteomes" id="UP000236161"/>
    </source>
</evidence>
<dbReference type="InterPro" id="IPR045249">
    <property type="entry name" value="HARBI1-like"/>
</dbReference>
<protein>
    <recommendedName>
        <fullName evidence="1">DUF8040 domain-containing protein</fullName>
    </recommendedName>
</protein>
<keyword evidence="3" id="KW-1185">Reference proteome</keyword>
<dbReference type="STRING" id="1088818.A0A2I0AYM9"/>
<proteinExistence type="predicted"/>
<dbReference type="Proteomes" id="UP000236161">
    <property type="component" value="Unassembled WGS sequence"/>
</dbReference>
<dbReference type="EMBL" id="KZ451935">
    <property type="protein sequence ID" value="PKA60651.1"/>
    <property type="molecule type" value="Genomic_DNA"/>
</dbReference>
<evidence type="ECO:0000259" key="1">
    <source>
        <dbReference type="Pfam" id="PF26138"/>
    </source>
</evidence>
<dbReference type="AlphaFoldDB" id="A0A2I0AYM9"/>
<dbReference type="OrthoDB" id="1681765at2759"/>
<dbReference type="Pfam" id="PF26138">
    <property type="entry name" value="DUF8040"/>
    <property type="match status" value="1"/>
</dbReference>
<name>A0A2I0AYM9_9ASPA</name>
<gene>
    <name evidence="2" type="ORF">AXF42_Ash006285</name>
</gene>
<reference evidence="2 3" key="1">
    <citation type="journal article" date="2017" name="Nature">
        <title>The Apostasia genome and the evolution of orchids.</title>
        <authorList>
            <person name="Zhang G.Q."/>
            <person name="Liu K.W."/>
            <person name="Li Z."/>
            <person name="Lohaus R."/>
            <person name="Hsiao Y.Y."/>
            <person name="Niu S.C."/>
            <person name="Wang J.Y."/>
            <person name="Lin Y.C."/>
            <person name="Xu Q."/>
            <person name="Chen L.J."/>
            <person name="Yoshida K."/>
            <person name="Fujiwara S."/>
            <person name="Wang Z.W."/>
            <person name="Zhang Y.Q."/>
            <person name="Mitsuda N."/>
            <person name="Wang M."/>
            <person name="Liu G.H."/>
            <person name="Pecoraro L."/>
            <person name="Huang H.X."/>
            <person name="Xiao X.J."/>
            <person name="Lin M."/>
            <person name="Wu X.Y."/>
            <person name="Wu W.L."/>
            <person name="Chen Y.Y."/>
            <person name="Chang S.B."/>
            <person name="Sakamoto S."/>
            <person name="Ohme-Takagi M."/>
            <person name="Yagi M."/>
            <person name="Zeng S.J."/>
            <person name="Shen C.Y."/>
            <person name="Yeh C.M."/>
            <person name="Luo Y.B."/>
            <person name="Tsai W.C."/>
            <person name="Van de Peer Y."/>
            <person name="Liu Z.J."/>
        </authorList>
    </citation>
    <scope>NUCLEOTIDE SEQUENCE [LARGE SCALE GENOMIC DNA]</scope>
    <source>
        <strain evidence="3">cv. Shenzhen</strain>
        <tissue evidence="2">Stem</tissue>
    </source>
</reference>
<dbReference type="InterPro" id="IPR058353">
    <property type="entry name" value="DUF8040"/>
</dbReference>
<organism evidence="2 3">
    <name type="scientific">Apostasia shenzhenica</name>
    <dbReference type="NCBI Taxonomy" id="1088818"/>
    <lineage>
        <taxon>Eukaryota</taxon>
        <taxon>Viridiplantae</taxon>
        <taxon>Streptophyta</taxon>
        <taxon>Embryophyta</taxon>
        <taxon>Tracheophyta</taxon>
        <taxon>Spermatophyta</taxon>
        <taxon>Magnoliopsida</taxon>
        <taxon>Liliopsida</taxon>
        <taxon>Asparagales</taxon>
        <taxon>Orchidaceae</taxon>
        <taxon>Apostasioideae</taxon>
        <taxon>Apostasia</taxon>
    </lineage>
</organism>
<evidence type="ECO:0000313" key="2">
    <source>
        <dbReference type="EMBL" id="PKA60651.1"/>
    </source>
</evidence>
<sequence>MSAQAFVGLRDIMVRRGILNDTRFMPAAEQLAIFLRVVAQADSYRSVCEFFQHSLETVSRNFNHVLQGILLLKDEYITLPDPTVPCHPHIKNNSNFYPYFKDIFGAIDGTHIPAIVSRQKQRRYRNRKDFISQNVMATVSFDRQFVYIATGWEESAADMRVLK</sequence>
<accession>A0A2I0AYM9</accession>
<dbReference type="PANTHER" id="PTHR22930:SF259">
    <property type="entry name" value="OS08G0106900 PROTEIN"/>
    <property type="match status" value="1"/>
</dbReference>